<comment type="caution">
    <text evidence="3">The sequence shown here is derived from an EMBL/GenBank/DDBJ whole genome shotgun (WGS) entry which is preliminary data.</text>
</comment>
<dbReference type="EMBL" id="PDNB01000256">
    <property type="protein sequence ID" value="PGG97146.1"/>
    <property type="molecule type" value="Genomic_DNA"/>
</dbReference>
<sequence>MHWPTTWTTTTTRRSNSAENISAPVTTGPRDDDQLVPFSAPKAPMNNMLSTTSDDDDNSYGGIAAEDSQEPVVCGHRLRRFPTRSLLLVMVPPLITAYFIVVSWAYVTETAESNKFGHRNARWVYYSWFVIGVFGLGISRYGLAGVEAAMLQEHFWQANNAMALLMHSGHSWSNFGGWMKCIGISIRQRLNPVKLRLWWLLSFISLMVTIALPISGLSLELFDGYVETSEPALVIGSGPNDIGNRRSDSSFDRSYIRWSSGSASAIRVPGAGLAYTPSHLDRSEYSYLKSVPNSLAQQQDVPEMFLIPQAEYPVSGTAWGLRLGYNCSVVESASEFTVLNKKNSLMYDSTMDYVVLNNEPFDIDDIRVFNSSSENLLSYIEIGTRRNTSYFDGELNKAAFSGNESLQNLDILEYSLWQMHRANYISLPLEEPDFDNAVSHHISGMGSPLIQTETGSYEVNKTFLSVRSKNYPDGSPSYLQEQLNPHRKPRIVDVAPPIGVRCRVASEFGTAKIDADRLSFRDFIRAPPSRHGVSLNYAPHDGPMTGTFGAWTASFARNKDSSSFQSFFRSLFESANLPPKIQNGKTEHKRFLQADELSLAIKRAFAVEALQLMYDGVENFDSAYQHDTLFASRPDKILGPGAVAPHFPAALLCIWSLGCVILGLRYGFLRRWAEILDGYSFLRFGADYAEEIRGRPVLHGCSREFFECKEDLADIPGLIGDCRKSSKVGHISLVNRGNVAMKNKMYY</sequence>
<evidence type="ECO:0000313" key="3">
    <source>
        <dbReference type="EMBL" id="PGG97146.1"/>
    </source>
</evidence>
<feature type="transmembrane region" description="Helical" evidence="2">
    <location>
        <begin position="123"/>
        <end position="143"/>
    </location>
</feature>
<name>A0A2B7WKL7_9EURO</name>
<evidence type="ECO:0000313" key="4">
    <source>
        <dbReference type="Proteomes" id="UP000223968"/>
    </source>
</evidence>
<feature type="compositionally biased region" description="Low complexity" evidence="1">
    <location>
        <begin position="1"/>
        <end position="12"/>
    </location>
</feature>
<feature type="compositionally biased region" description="Polar residues" evidence="1">
    <location>
        <begin position="13"/>
        <end position="25"/>
    </location>
</feature>
<organism evidence="3 4">
    <name type="scientific">Helicocarpus griseus UAMH5409</name>
    <dbReference type="NCBI Taxonomy" id="1447875"/>
    <lineage>
        <taxon>Eukaryota</taxon>
        <taxon>Fungi</taxon>
        <taxon>Dikarya</taxon>
        <taxon>Ascomycota</taxon>
        <taxon>Pezizomycotina</taxon>
        <taxon>Eurotiomycetes</taxon>
        <taxon>Eurotiomycetidae</taxon>
        <taxon>Onygenales</taxon>
        <taxon>Ajellomycetaceae</taxon>
        <taxon>Helicocarpus</taxon>
    </lineage>
</organism>
<keyword evidence="4" id="KW-1185">Reference proteome</keyword>
<protein>
    <submittedName>
        <fullName evidence="3">Uncharacterized protein</fullName>
    </submittedName>
</protein>
<feature type="transmembrane region" description="Helical" evidence="2">
    <location>
        <begin position="197"/>
        <end position="219"/>
    </location>
</feature>
<reference evidence="3 4" key="1">
    <citation type="submission" date="2017-10" db="EMBL/GenBank/DDBJ databases">
        <title>Comparative genomics in systemic dimorphic fungi from Ajellomycetaceae.</title>
        <authorList>
            <person name="Munoz J.F."/>
            <person name="Mcewen J.G."/>
            <person name="Clay O.K."/>
            <person name="Cuomo C.A."/>
        </authorList>
    </citation>
    <scope>NUCLEOTIDE SEQUENCE [LARGE SCALE GENOMIC DNA]</scope>
    <source>
        <strain evidence="3 4">UAMH5409</strain>
    </source>
</reference>
<accession>A0A2B7WKL7</accession>
<feature type="region of interest" description="Disordered" evidence="1">
    <location>
        <begin position="1"/>
        <end position="35"/>
    </location>
</feature>
<feature type="transmembrane region" description="Helical" evidence="2">
    <location>
        <begin position="647"/>
        <end position="668"/>
    </location>
</feature>
<feature type="transmembrane region" description="Helical" evidence="2">
    <location>
        <begin position="86"/>
        <end position="107"/>
    </location>
</feature>
<keyword evidence="2" id="KW-1133">Transmembrane helix</keyword>
<dbReference type="Proteomes" id="UP000223968">
    <property type="component" value="Unassembled WGS sequence"/>
</dbReference>
<evidence type="ECO:0000256" key="1">
    <source>
        <dbReference type="SAM" id="MobiDB-lite"/>
    </source>
</evidence>
<proteinExistence type="predicted"/>
<keyword evidence="2" id="KW-0472">Membrane</keyword>
<dbReference type="AlphaFoldDB" id="A0A2B7WKL7"/>
<dbReference type="OrthoDB" id="5287717at2759"/>
<gene>
    <name evidence="3" type="ORF">AJ79_09327</name>
</gene>
<evidence type="ECO:0000256" key="2">
    <source>
        <dbReference type="SAM" id="Phobius"/>
    </source>
</evidence>
<keyword evidence="2" id="KW-0812">Transmembrane</keyword>